<dbReference type="Proteomes" id="UP000887574">
    <property type="component" value="Unplaced"/>
</dbReference>
<reference evidence="2" key="1">
    <citation type="submission" date="2022-11" db="UniProtKB">
        <authorList>
            <consortium name="WormBaseParasite"/>
        </authorList>
    </citation>
    <scope>IDENTIFICATION</scope>
</reference>
<evidence type="ECO:0000313" key="1">
    <source>
        <dbReference type="Proteomes" id="UP000887574"/>
    </source>
</evidence>
<keyword evidence="1" id="KW-1185">Reference proteome</keyword>
<organism evidence="1 2">
    <name type="scientific">Ditylenchus dipsaci</name>
    <dbReference type="NCBI Taxonomy" id="166011"/>
    <lineage>
        <taxon>Eukaryota</taxon>
        <taxon>Metazoa</taxon>
        <taxon>Ecdysozoa</taxon>
        <taxon>Nematoda</taxon>
        <taxon>Chromadorea</taxon>
        <taxon>Rhabditida</taxon>
        <taxon>Tylenchina</taxon>
        <taxon>Tylenchomorpha</taxon>
        <taxon>Sphaerularioidea</taxon>
        <taxon>Anguinidae</taxon>
        <taxon>Anguininae</taxon>
        <taxon>Ditylenchus</taxon>
    </lineage>
</organism>
<sequence>MLLLLTNLFSSRDGEKKVIVTSDTRFPTRRCLRSIRRTYSRQFAKAVNLRRIQAVLFAITLSSSIGAQVQLRIQPIGIAHLRKR</sequence>
<protein>
    <submittedName>
        <fullName evidence="2">Uncharacterized protein</fullName>
    </submittedName>
</protein>
<proteinExistence type="predicted"/>
<evidence type="ECO:0000313" key="2">
    <source>
        <dbReference type="WBParaSite" id="jg21634"/>
    </source>
</evidence>
<accession>A0A915DP33</accession>
<name>A0A915DP33_9BILA</name>
<dbReference type="WBParaSite" id="jg21634">
    <property type="protein sequence ID" value="jg21634"/>
    <property type="gene ID" value="jg21634"/>
</dbReference>
<dbReference type="AlphaFoldDB" id="A0A915DP33"/>